<organism evidence="1 2">
    <name type="scientific">Hypoxylon rubiginosum</name>
    <dbReference type="NCBI Taxonomy" id="110542"/>
    <lineage>
        <taxon>Eukaryota</taxon>
        <taxon>Fungi</taxon>
        <taxon>Dikarya</taxon>
        <taxon>Ascomycota</taxon>
        <taxon>Pezizomycotina</taxon>
        <taxon>Sordariomycetes</taxon>
        <taxon>Xylariomycetidae</taxon>
        <taxon>Xylariales</taxon>
        <taxon>Hypoxylaceae</taxon>
        <taxon>Hypoxylon</taxon>
    </lineage>
</organism>
<name>A0ACC0CNH0_9PEZI</name>
<dbReference type="EMBL" id="MU394381">
    <property type="protein sequence ID" value="KAI6082007.1"/>
    <property type="molecule type" value="Genomic_DNA"/>
</dbReference>
<evidence type="ECO:0000313" key="1">
    <source>
        <dbReference type="EMBL" id="KAI6082007.1"/>
    </source>
</evidence>
<evidence type="ECO:0000313" key="2">
    <source>
        <dbReference type="Proteomes" id="UP001497680"/>
    </source>
</evidence>
<reference evidence="1 2" key="1">
    <citation type="journal article" date="2022" name="New Phytol.">
        <title>Ecological generalism drives hyperdiversity of secondary metabolite gene clusters in xylarialean endophytes.</title>
        <authorList>
            <person name="Franco M.E.E."/>
            <person name="Wisecaver J.H."/>
            <person name="Arnold A.E."/>
            <person name="Ju Y.M."/>
            <person name="Slot J.C."/>
            <person name="Ahrendt S."/>
            <person name="Moore L.P."/>
            <person name="Eastman K.E."/>
            <person name="Scott K."/>
            <person name="Konkel Z."/>
            <person name="Mondo S.J."/>
            <person name="Kuo A."/>
            <person name="Hayes R.D."/>
            <person name="Haridas S."/>
            <person name="Andreopoulos B."/>
            <person name="Riley R."/>
            <person name="LaButti K."/>
            <person name="Pangilinan J."/>
            <person name="Lipzen A."/>
            <person name="Amirebrahimi M."/>
            <person name="Yan J."/>
            <person name="Adam C."/>
            <person name="Keymanesh K."/>
            <person name="Ng V."/>
            <person name="Louie K."/>
            <person name="Northen T."/>
            <person name="Drula E."/>
            <person name="Henrissat B."/>
            <person name="Hsieh H.M."/>
            <person name="Youens-Clark K."/>
            <person name="Lutzoni F."/>
            <person name="Miadlikowska J."/>
            <person name="Eastwood D.C."/>
            <person name="Hamelin R.C."/>
            <person name="Grigoriev I.V."/>
            <person name="U'Ren J.M."/>
        </authorList>
    </citation>
    <scope>NUCLEOTIDE SEQUENCE [LARGE SCALE GENOMIC DNA]</scope>
    <source>
        <strain evidence="1 2">ER1909</strain>
    </source>
</reference>
<protein>
    <submittedName>
        <fullName evidence="1">Uncharacterized protein</fullName>
    </submittedName>
</protein>
<accession>A0ACC0CNH0</accession>
<gene>
    <name evidence="1" type="ORF">F4821DRAFT_274490</name>
</gene>
<comment type="caution">
    <text evidence="1">The sequence shown here is derived from an EMBL/GenBank/DDBJ whole genome shotgun (WGS) entry which is preliminary data.</text>
</comment>
<proteinExistence type="predicted"/>
<sequence length="196" mass="22727">MADLDDITKILIEGFLEEPMDNYCYPFRFKYTEDHFRWLREEYAYYLDNPQKYLVHVAQPSEQSEGAKSVALADLIDRGLDQRKDANKKRVEAYVNVTNRHYEPHGFVYEWAEKQITISVLTVLPDFRRHGVGTMMTEWGMNATTEKGWPVTVCAIPMGQLLYAHLKFEIIGTEVVRAEDEEESFSSAAMVFSPKV</sequence>
<keyword evidence="2" id="KW-1185">Reference proteome</keyword>
<dbReference type="Proteomes" id="UP001497680">
    <property type="component" value="Unassembled WGS sequence"/>
</dbReference>